<evidence type="ECO:0000259" key="1">
    <source>
        <dbReference type="Pfam" id="PF00078"/>
    </source>
</evidence>
<dbReference type="Gene3D" id="3.30.70.270">
    <property type="match status" value="1"/>
</dbReference>
<accession>A0A151S473</accession>
<dbReference type="InterPro" id="IPR043128">
    <property type="entry name" value="Rev_trsase/Diguanyl_cyclase"/>
</dbReference>
<dbReference type="Gene3D" id="3.10.10.10">
    <property type="entry name" value="HIV Type 1 Reverse Transcriptase, subunit A, domain 1"/>
    <property type="match status" value="1"/>
</dbReference>
<keyword evidence="3" id="KW-1185">Reference proteome</keyword>
<dbReference type="PANTHER" id="PTHR24559:SF444">
    <property type="entry name" value="REVERSE TRANSCRIPTASE DOMAIN-CONTAINING PROTEIN"/>
    <property type="match status" value="1"/>
</dbReference>
<dbReference type="CDD" id="cd01647">
    <property type="entry name" value="RT_LTR"/>
    <property type="match status" value="1"/>
</dbReference>
<sequence>MEQLVRTCVLSKINLRLGYHQIWVKFENISKIAFRVHYEHYEYLVMPFVVTNAPGVFLDYINRIFHSYLNRFVVVFIDDILVYSKTREEHTKHLRIVLQTLKDKQLHVKLFKCEFWMISVSFLGHVISEGRILIDPSKVEVVLEWKTPKSIF</sequence>
<dbReference type="InterPro" id="IPR000477">
    <property type="entry name" value="RT_dom"/>
</dbReference>
<evidence type="ECO:0000313" key="3">
    <source>
        <dbReference type="Proteomes" id="UP000075243"/>
    </source>
</evidence>
<dbReference type="FunFam" id="3.30.70.270:FF:000003">
    <property type="entry name" value="Transposon Ty3-G Gag-Pol polyprotein"/>
    <property type="match status" value="1"/>
</dbReference>
<dbReference type="SUPFAM" id="SSF56672">
    <property type="entry name" value="DNA/RNA polymerases"/>
    <property type="match status" value="1"/>
</dbReference>
<dbReference type="Proteomes" id="UP000075243">
    <property type="component" value="Unassembled WGS sequence"/>
</dbReference>
<protein>
    <submittedName>
        <fullName evidence="2">Retrovirus-related Pol polyprotein from transposon 297 family</fullName>
    </submittedName>
</protein>
<feature type="domain" description="Reverse transcriptase" evidence="1">
    <location>
        <begin position="5"/>
        <end position="127"/>
    </location>
</feature>
<gene>
    <name evidence="2" type="ORF">KK1_028590</name>
</gene>
<reference evidence="2" key="1">
    <citation type="journal article" date="2012" name="Nat. Biotechnol.">
        <title>Draft genome sequence of pigeonpea (Cajanus cajan), an orphan legume crop of resource-poor farmers.</title>
        <authorList>
            <person name="Varshney R.K."/>
            <person name="Chen W."/>
            <person name="Li Y."/>
            <person name="Bharti A.K."/>
            <person name="Saxena R.K."/>
            <person name="Schlueter J.A."/>
            <person name="Donoghue M.T."/>
            <person name="Azam S."/>
            <person name="Fan G."/>
            <person name="Whaley A.M."/>
            <person name="Farmer A.D."/>
            <person name="Sheridan J."/>
            <person name="Iwata A."/>
            <person name="Tuteja R."/>
            <person name="Penmetsa R.V."/>
            <person name="Wu W."/>
            <person name="Upadhyaya H.D."/>
            <person name="Yang S.P."/>
            <person name="Shah T."/>
            <person name="Saxena K.B."/>
            <person name="Michael T."/>
            <person name="McCombie W.R."/>
            <person name="Yang B."/>
            <person name="Zhang G."/>
            <person name="Yang H."/>
            <person name="Wang J."/>
            <person name="Spillane C."/>
            <person name="Cook D.R."/>
            <person name="May G.D."/>
            <person name="Xu X."/>
            <person name="Jackson S.A."/>
        </authorList>
    </citation>
    <scope>NUCLEOTIDE SEQUENCE [LARGE SCALE GENOMIC DNA]</scope>
</reference>
<organism evidence="2 3">
    <name type="scientific">Cajanus cajan</name>
    <name type="common">Pigeon pea</name>
    <name type="synonym">Cajanus indicus</name>
    <dbReference type="NCBI Taxonomy" id="3821"/>
    <lineage>
        <taxon>Eukaryota</taxon>
        <taxon>Viridiplantae</taxon>
        <taxon>Streptophyta</taxon>
        <taxon>Embryophyta</taxon>
        <taxon>Tracheophyta</taxon>
        <taxon>Spermatophyta</taxon>
        <taxon>Magnoliopsida</taxon>
        <taxon>eudicotyledons</taxon>
        <taxon>Gunneridae</taxon>
        <taxon>Pentapetalae</taxon>
        <taxon>rosids</taxon>
        <taxon>fabids</taxon>
        <taxon>Fabales</taxon>
        <taxon>Fabaceae</taxon>
        <taxon>Papilionoideae</taxon>
        <taxon>50 kb inversion clade</taxon>
        <taxon>NPAAA clade</taxon>
        <taxon>indigoferoid/millettioid clade</taxon>
        <taxon>Phaseoleae</taxon>
        <taxon>Cajanus</taxon>
    </lineage>
</organism>
<evidence type="ECO:0000313" key="2">
    <source>
        <dbReference type="EMBL" id="KYP49620.1"/>
    </source>
</evidence>
<dbReference type="Pfam" id="PF00078">
    <property type="entry name" value="RVT_1"/>
    <property type="match status" value="1"/>
</dbReference>
<dbReference type="InterPro" id="IPR053134">
    <property type="entry name" value="RNA-dir_DNA_polymerase"/>
</dbReference>
<dbReference type="PANTHER" id="PTHR24559">
    <property type="entry name" value="TRANSPOSON TY3-I GAG-POL POLYPROTEIN"/>
    <property type="match status" value="1"/>
</dbReference>
<dbReference type="Gramene" id="C.cajan_26646.t">
    <property type="protein sequence ID" value="C.cajan_26646.t.cds1"/>
    <property type="gene ID" value="C.cajan_26646"/>
</dbReference>
<proteinExistence type="predicted"/>
<dbReference type="AlphaFoldDB" id="A0A151S473"/>
<dbReference type="EMBL" id="KQ483472">
    <property type="protein sequence ID" value="KYP49620.1"/>
    <property type="molecule type" value="Genomic_DNA"/>
</dbReference>
<name>A0A151S473_CAJCA</name>
<dbReference type="InterPro" id="IPR043502">
    <property type="entry name" value="DNA/RNA_pol_sf"/>
</dbReference>